<keyword evidence="14" id="KW-0808">Transferase</keyword>
<keyword evidence="8 12" id="KW-0238">DNA-binding</keyword>
<proteinExistence type="inferred from homology"/>
<keyword evidence="9" id="KW-0804">Transcription</keyword>
<dbReference type="InterPro" id="IPR038441">
    <property type="entry name" value="THAP_Znf_sf"/>
</dbReference>
<dbReference type="EMBL" id="VUJU01015068">
    <property type="protein sequence ID" value="KAF0697362.1"/>
    <property type="molecule type" value="Genomic_DNA"/>
</dbReference>
<dbReference type="Gene3D" id="6.20.210.20">
    <property type="entry name" value="THAP domain"/>
    <property type="match status" value="1"/>
</dbReference>
<feature type="non-terminal residue" evidence="14">
    <location>
        <position position="1"/>
    </location>
</feature>
<gene>
    <name evidence="14" type="ORF">FWK35_00035014</name>
</gene>
<dbReference type="SUPFAM" id="SSF57716">
    <property type="entry name" value="Glucocorticoid receptor-like (DNA-binding domain)"/>
    <property type="match status" value="1"/>
</dbReference>
<evidence type="ECO:0000256" key="11">
    <source>
        <dbReference type="ARBA" id="ARBA00023306"/>
    </source>
</evidence>
<comment type="similarity">
    <text evidence="2">Belongs to the THAP1 family.</text>
</comment>
<dbReference type="AlphaFoldDB" id="A0A6G0VP25"/>
<name>A0A6G0VP25_APHCR</name>
<dbReference type="InterPro" id="IPR026516">
    <property type="entry name" value="THAP1/10"/>
</dbReference>
<accession>A0A6G0VP25</accession>
<keyword evidence="4 12" id="KW-0863">Zinc-finger</keyword>
<organism evidence="14 15">
    <name type="scientific">Aphis craccivora</name>
    <name type="common">Cowpea aphid</name>
    <dbReference type="NCBI Taxonomy" id="307492"/>
    <lineage>
        <taxon>Eukaryota</taxon>
        <taxon>Metazoa</taxon>
        <taxon>Ecdysozoa</taxon>
        <taxon>Arthropoda</taxon>
        <taxon>Hexapoda</taxon>
        <taxon>Insecta</taxon>
        <taxon>Pterygota</taxon>
        <taxon>Neoptera</taxon>
        <taxon>Paraneoptera</taxon>
        <taxon>Hemiptera</taxon>
        <taxon>Sternorrhyncha</taxon>
        <taxon>Aphidomorpha</taxon>
        <taxon>Aphidoidea</taxon>
        <taxon>Aphididae</taxon>
        <taxon>Aphidini</taxon>
        <taxon>Aphis</taxon>
        <taxon>Aphis</taxon>
    </lineage>
</organism>
<dbReference type="PROSITE" id="PS50950">
    <property type="entry name" value="ZF_THAP"/>
    <property type="match status" value="1"/>
</dbReference>
<evidence type="ECO:0000256" key="1">
    <source>
        <dbReference type="ARBA" id="ARBA00004642"/>
    </source>
</evidence>
<evidence type="ECO:0000256" key="3">
    <source>
        <dbReference type="ARBA" id="ARBA00022723"/>
    </source>
</evidence>
<evidence type="ECO:0000313" key="14">
    <source>
        <dbReference type="EMBL" id="KAF0697362.1"/>
    </source>
</evidence>
<dbReference type="PANTHER" id="PTHR46600:SF1">
    <property type="entry name" value="THAP DOMAIN-CONTAINING PROTEIN 1"/>
    <property type="match status" value="1"/>
</dbReference>
<comment type="subcellular location">
    <subcellularLocation>
        <location evidence="1">Nucleus</location>
        <location evidence="1">Nucleoplasm</location>
    </subcellularLocation>
</comment>
<evidence type="ECO:0000256" key="10">
    <source>
        <dbReference type="ARBA" id="ARBA00023242"/>
    </source>
</evidence>
<keyword evidence="6" id="KW-0805">Transcription regulation</keyword>
<dbReference type="Pfam" id="PF05485">
    <property type="entry name" value="THAP"/>
    <property type="match status" value="1"/>
</dbReference>
<evidence type="ECO:0000256" key="6">
    <source>
        <dbReference type="ARBA" id="ARBA00023015"/>
    </source>
</evidence>
<evidence type="ECO:0000313" key="15">
    <source>
        <dbReference type="Proteomes" id="UP000478052"/>
    </source>
</evidence>
<evidence type="ECO:0000256" key="7">
    <source>
        <dbReference type="ARBA" id="ARBA00023054"/>
    </source>
</evidence>
<reference evidence="14 15" key="1">
    <citation type="submission" date="2019-08" db="EMBL/GenBank/DDBJ databases">
        <title>Whole genome of Aphis craccivora.</title>
        <authorList>
            <person name="Voronova N.V."/>
            <person name="Shulinski R.S."/>
            <person name="Bandarenka Y.V."/>
            <person name="Zhorov D.G."/>
            <person name="Warner D."/>
        </authorList>
    </citation>
    <scope>NUCLEOTIDE SEQUENCE [LARGE SCALE GENOMIC DNA]</scope>
    <source>
        <strain evidence="14">180601</strain>
        <tissue evidence="14">Whole Body</tissue>
    </source>
</reference>
<dbReference type="InterPro" id="IPR006612">
    <property type="entry name" value="THAP_Znf"/>
</dbReference>
<dbReference type="SMART" id="SM00980">
    <property type="entry name" value="THAP"/>
    <property type="match status" value="1"/>
</dbReference>
<keyword evidence="7" id="KW-0175">Coiled coil</keyword>
<evidence type="ECO:0000256" key="9">
    <source>
        <dbReference type="ARBA" id="ARBA00023163"/>
    </source>
</evidence>
<evidence type="ECO:0000259" key="13">
    <source>
        <dbReference type="PROSITE" id="PS50950"/>
    </source>
</evidence>
<keyword evidence="10" id="KW-0539">Nucleus</keyword>
<dbReference type="OrthoDB" id="7312725at2759"/>
<sequence>PVCVFSNCDSGSRKKGIQSNPNIHLHRFPKNEDIRNKWLLQIGSSIDLKSSNLNSAVVCSLHFAPHHFDKPMIQKMLNYSPRAGRKLKQNAIPLSWKPCQTGVVIATQTVLDLQDLYLNKKEYKFFLRGRLTQDCLENLFSTLRAVQPIPTALQFKDNLKLICMAQYMKTVSKSNYDEDDRCFLGNFLYNTSVITKMYFKDCETELCPIKQNALYNIA</sequence>
<dbReference type="SMART" id="SM00692">
    <property type="entry name" value="DM3"/>
    <property type="match status" value="1"/>
</dbReference>
<evidence type="ECO:0000256" key="4">
    <source>
        <dbReference type="ARBA" id="ARBA00022771"/>
    </source>
</evidence>
<keyword evidence="5" id="KW-0862">Zinc</keyword>
<dbReference type="Proteomes" id="UP000478052">
    <property type="component" value="Unassembled WGS sequence"/>
</dbReference>
<keyword evidence="15" id="KW-1185">Reference proteome</keyword>
<evidence type="ECO:0000256" key="12">
    <source>
        <dbReference type="PROSITE-ProRule" id="PRU00309"/>
    </source>
</evidence>
<dbReference type="GO" id="GO:0003964">
    <property type="term" value="F:RNA-directed DNA polymerase activity"/>
    <property type="evidence" value="ECO:0007669"/>
    <property type="project" value="UniProtKB-KW"/>
</dbReference>
<protein>
    <submittedName>
        <fullName evidence="14">Reverse transcriptase domain-containing protein</fullName>
    </submittedName>
</protein>
<dbReference type="GO" id="GO:0005654">
    <property type="term" value="C:nucleoplasm"/>
    <property type="evidence" value="ECO:0007669"/>
    <property type="project" value="UniProtKB-SubCell"/>
</dbReference>
<keyword evidence="3" id="KW-0479">Metal-binding</keyword>
<feature type="domain" description="THAP-type" evidence="13">
    <location>
        <begin position="1"/>
        <end position="96"/>
    </location>
</feature>
<evidence type="ECO:0000256" key="5">
    <source>
        <dbReference type="ARBA" id="ARBA00022833"/>
    </source>
</evidence>
<dbReference type="PANTHER" id="PTHR46600">
    <property type="entry name" value="THAP DOMAIN-CONTAINING"/>
    <property type="match status" value="1"/>
</dbReference>
<comment type="caution">
    <text evidence="14">The sequence shown here is derived from an EMBL/GenBank/DDBJ whole genome shotgun (WGS) entry which is preliminary data.</text>
</comment>
<dbReference type="GO" id="GO:0008270">
    <property type="term" value="F:zinc ion binding"/>
    <property type="evidence" value="ECO:0007669"/>
    <property type="project" value="UniProtKB-KW"/>
</dbReference>
<evidence type="ECO:0000256" key="8">
    <source>
        <dbReference type="ARBA" id="ARBA00023125"/>
    </source>
</evidence>
<keyword evidence="11" id="KW-0131">Cell cycle</keyword>
<evidence type="ECO:0000256" key="2">
    <source>
        <dbReference type="ARBA" id="ARBA00006177"/>
    </source>
</evidence>
<keyword evidence="14" id="KW-0695">RNA-directed DNA polymerase</keyword>
<feature type="non-terminal residue" evidence="14">
    <location>
        <position position="218"/>
    </location>
</feature>
<keyword evidence="14" id="KW-0548">Nucleotidyltransferase</keyword>
<dbReference type="GO" id="GO:0043565">
    <property type="term" value="F:sequence-specific DNA binding"/>
    <property type="evidence" value="ECO:0007669"/>
    <property type="project" value="InterPro"/>
</dbReference>